<dbReference type="PANTHER" id="PTHR36109:SF2">
    <property type="entry name" value="MEMBRANE PROTEIN"/>
    <property type="match status" value="1"/>
</dbReference>
<feature type="domain" description="General stress protein 17M-like" evidence="2">
    <location>
        <begin position="20"/>
        <end position="89"/>
    </location>
</feature>
<feature type="compositionally biased region" description="Basic and acidic residues" evidence="1">
    <location>
        <begin position="204"/>
        <end position="214"/>
    </location>
</feature>
<evidence type="ECO:0000259" key="2">
    <source>
        <dbReference type="Pfam" id="PF11181"/>
    </source>
</evidence>
<name>A0ABW4USY1_9BACL</name>
<proteinExistence type="predicted"/>
<keyword evidence="4" id="KW-1185">Reference proteome</keyword>
<gene>
    <name evidence="3" type="ORF">ACFSGI_11285</name>
</gene>
<dbReference type="RefSeq" id="WP_204824225.1">
    <property type="nucleotide sequence ID" value="NZ_JBHUGF010000010.1"/>
</dbReference>
<reference evidence="4" key="1">
    <citation type="journal article" date="2019" name="Int. J. Syst. Evol. Microbiol.">
        <title>The Global Catalogue of Microorganisms (GCM) 10K type strain sequencing project: providing services to taxonomists for standard genome sequencing and annotation.</title>
        <authorList>
            <consortium name="The Broad Institute Genomics Platform"/>
            <consortium name="The Broad Institute Genome Sequencing Center for Infectious Disease"/>
            <person name="Wu L."/>
            <person name="Ma J."/>
        </authorList>
    </citation>
    <scope>NUCLEOTIDE SEQUENCE [LARGE SCALE GENOMIC DNA]</scope>
    <source>
        <strain evidence="4">CGMCC 1.15067</strain>
    </source>
</reference>
<evidence type="ECO:0000256" key="1">
    <source>
        <dbReference type="SAM" id="MobiDB-lite"/>
    </source>
</evidence>
<feature type="region of interest" description="Disordered" evidence="1">
    <location>
        <begin position="191"/>
        <end position="220"/>
    </location>
</feature>
<dbReference type="InterPro" id="IPR025889">
    <property type="entry name" value="GSP17M-like_dom"/>
</dbReference>
<protein>
    <submittedName>
        <fullName evidence="3">General stress protein</fullName>
    </submittedName>
</protein>
<evidence type="ECO:0000313" key="4">
    <source>
        <dbReference type="Proteomes" id="UP001597403"/>
    </source>
</evidence>
<accession>A0ABW4USY1</accession>
<feature type="compositionally biased region" description="Low complexity" evidence="1">
    <location>
        <begin position="191"/>
        <end position="201"/>
    </location>
</feature>
<dbReference type="Pfam" id="PF11181">
    <property type="entry name" value="YflT"/>
    <property type="match status" value="1"/>
</dbReference>
<dbReference type="Proteomes" id="UP001597403">
    <property type="component" value="Unassembled WGS sequence"/>
</dbReference>
<dbReference type="PANTHER" id="PTHR36109">
    <property type="entry name" value="MEMBRANE PROTEIN-RELATED"/>
    <property type="match status" value="1"/>
</dbReference>
<dbReference type="EMBL" id="JBHUGF010000010">
    <property type="protein sequence ID" value="MFD1990543.1"/>
    <property type="molecule type" value="Genomic_DNA"/>
</dbReference>
<sequence length="220" mass="22923">METHNTNELNNTNDLNNDKLVGVFQTEQQASQAIEDLKASGINKDNISVIAKDKKDLKHISEETGTKAPEGIATGAAAGGTIGGVAGLLAGIGMMAIPVFGPIMAAGPIAVTLAGAAAGAAGGGLVGGLIGLGIPEDQAKEYENNVKEGQILVLVDEQTGRQVTVYDIFRKNQASNTKYYDTDTTATRTTGTGLDNVNVDPDLNDSRVADERDPLNFPRK</sequence>
<organism evidence="3 4">
    <name type="scientific">Paenibacillus nicotianae</name>
    <dbReference type="NCBI Taxonomy" id="1526551"/>
    <lineage>
        <taxon>Bacteria</taxon>
        <taxon>Bacillati</taxon>
        <taxon>Bacillota</taxon>
        <taxon>Bacilli</taxon>
        <taxon>Bacillales</taxon>
        <taxon>Paenibacillaceae</taxon>
        <taxon>Paenibacillus</taxon>
    </lineage>
</organism>
<dbReference type="InterPro" id="IPR052948">
    <property type="entry name" value="Low_temp-induced_all0457"/>
</dbReference>
<comment type="caution">
    <text evidence="3">The sequence shown here is derived from an EMBL/GenBank/DDBJ whole genome shotgun (WGS) entry which is preliminary data.</text>
</comment>
<evidence type="ECO:0000313" key="3">
    <source>
        <dbReference type="EMBL" id="MFD1990543.1"/>
    </source>
</evidence>